<keyword evidence="1" id="KW-0812">Transmembrane</keyword>
<accession>A0ABW0ADA0</accession>
<organism evidence="2 3">
    <name type="scientific">Streptomyces amakusaensis</name>
    <dbReference type="NCBI Taxonomy" id="67271"/>
    <lineage>
        <taxon>Bacteria</taxon>
        <taxon>Bacillati</taxon>
        <taxon>Actinomycetota</taxon>
        <taxon>Actinomycetes</taxon>
        <taxon>Kitasatosporales</taxon>
        <taxon>Streptomycetaceae</taxon>
        <taxon>Streptomyces</taxon>
    </lineage>
</organism>
<feature type="transmembrane region" description="Helical" evidence="1">
    <location>
        <begin position="304"/>
        <end position="326"/>
    </location>
</feature>
<name>A0ABW0ADA0_9ACTN</name>
<feature type="transmembrane region" description="Helical" evidence="1">
    <location>
        <begin position="40"/>
        <end position="58"/>
    </location>
</feature>
<gene>
    <name evidence="2" type="ORF">ACFPRH_08165</name>
</gene>
<evidence type="ECO:0000313" key="2">
    <source>
        <dbReference type="EMBL" id="MFC5151705.1"/>
    </source>
</evidence>
<comment type="caution">
    <text evidence="2">The sequence shown here is derived from an EMBL/GenBank/DDBJ whole genome shotgun (WGS) entry which is preliminary data.</text>
</comment>
<evidence type="ECO:0000313" key="3">
    <source>
        <dbReference type="Proteomes" id="UP001596160"/>
    </source>
</evidence>
<feature type="transmembrane region" description="Helical" evidence="1">
    <location>
        <begin position="89"/>
        <end position="110"/>
    </location>
</feature>
<proteinExistence type="predicted"/>
<dbReference type="Proteomes" id="UP001596160">
    <property type="component" value="Unassembled WGS sequence"/>
</dbReference>
<dbReference type="Pfam" id="PF12679">
    <property type="entry name" value="ABC2_membrane_2"/>
    <property type="match status" value="1"/>
</dbReference>
<keyword evidence="1" id="KW-1133">Transmembrane helix</keyword>
<feature type="transmembrane region" description="Helical" evidence="1">
    <location>
        <begin position="174"/>
        <end position="198"/>
    </location>
</feature>
<keyword evidence="3" id="KW-1185">Reference proteome</keyword>
<reference evidence="3" key="1">
    <citation type="journal article" date="2019" name="Int. J. Syst. Evol. Microbiol.">
        <title>The Global Catalogue of Microorganisms (GCM) 10K type strain sequencing project: providing services to taxonomists for standard genome sequencing and annotation.</title>
        <authorList>
            <consortium name="The Broad Institute Genomics Platform"/>
            <consortium name="The Broad Institute Genome Sequencing Center for Infectious Disease"/>
            <person name="Wu L."/>
            <person name="Ma J."/>
        </authorList>
    </citation>
    <scope>NUCLEOTIDE SEQUENCE [LARGE SCALE GENOMIC DNA]</scope>
    <source>
        <strain evidence="3">PCU 266</strain>
    </source>
</reference>
<dbReference type="EMBL" id="JBHSKP010000004">
    <property type="protein sequence ID" value="MFC5151705.1"/>
    <property type="molecule type" value="Genomic_DNA"/>
</dbReference>
<protein>
    <submittedName>
        <fullName evidence="2">ABC transporter permease subunit</fullName>
    </submittedName>
</protein>
<feature type="transmembrane region" description="Helical" evidence="1">
    <location>
        <begin position="131"/>
        <end position="154"/>
    </location>
</feature>
<sequence length="332" mass="35608">MNGTTSAPATETTTETATAEPRAFLSLRGMSWVAWRSNRTALLLLIAFTVGVAAYSVYHRFGVVEFLNSPRLAELGGLRHADEETINKLIPLVQFLPAALGVFIGAPLLASEYENRTLRLTSTQSVGRLRVVMTAVAVPLVVVVLCVSVLSAALTSLWHPARGVHNGGNWWDGGIFFATGPLPVAFSLFTVSAGILAGAVLRRSVAAMAITLAGPALTGAVALERLRTWLAEPHRLIYPAGTDSPALKPGEVWVDNWVATADGQVHGWGTCVKFSEKKSEECRAELGIVNDAIDYVTLAQMPGLQWTISGILLVMAAVAIVSTVWWTHRRSL</sequence>
<dbReference type="RefSeq" id="WP_344476522.1">
    <property type="nucleotide sequence ID" value="NZ_BAAASB010000006.1"/>
</dbReference>
<keyword evidence="1" id="KW-0472">Membrane</keyword>
<feature type="transmembrane region" description="Helical" evidence="1">
    <location>
        <begin position="205"/>
        <end position="223"/>
    </location>
</feature>
<evidence type="ECO:0000256" key="1">
    <source>
        <dbReference type="SAM" id="Phobius"/>
    </source>
</evidence>